<dbReference type="GO" id="GO:0006353">
    <property type="term" value="P:DNA-templated transcription termination"/>
    <property type="evidence" value="ECO:0007669"/>
    <property type="project" value="UniProtKB-UniRule"/>
</dbReference>
<keyword evidence="2 6" id="KW-0889">Transcription antitermination</keyword>
<accession>A0A6N2Y0U1</accession>
<dbReference type="Gene3D" id="1.10.940.10">
    <property type="entry name" value="NusB-like"/>
    <property type="match status" value="1"/>
</dbReference>
<dbReference type="InterPro" id="IPR035926">
    <property type="entry name" value="NusB-like_sf"/>
</dbReference>
<dbReference type="NCBIfam" id="NF001223">
    <property type="entry name" value="PRK00202.1-1"/>
    <property type="match status" value="1"/>
</dbReference>
<protein>
    <recommendedName>
        <fullName evidence="6">Transcription antitermination protein NusB</fullName>
    </recommendedName>
    <alternativeName>
        <fullName evidence="6">Antitermination factor NusB</fullName>
    </alternativeName>
</protein>
<dbReference type="SUPFAM" id="SSF48013">
    <property type="entry name" value="NusB-like"/>
    <property type="match status" value="1"/>
</dbReference>
<dbReference type="AlphaFoldDB" id="A0A6N2Y0U1"/>
<name>A0A6N2Y0U1_LACRH</name>
<evidence type="ECO:0000313" key="8">
    <source>
        <dbReference type="EMBL" id="VYT60389.1"/>
    </source>
</evidence>
<evidence type="ECO:0000256" key="2">
    <source>
        <dbReference type="ARBA" id="ARBA00022814"/>
    </source>
</evidence>
<dbReference type="GO" id="GO:0005829">
    <property type="term" value="C:cytosol"/>
    <property type="evidence" value="ECO:0007669"/>
    <property type="project" value="TreeGrafter"/>
</dbReference>
<dbReference type="PANTHER" id="PTHR11078:SF3">
    <property type="entry name" value="ANTITERMINATION NUSB DOMAIN-CONTAINING PROTEIN"/>
    <property type="match status" value="1"/>
</dbReference>
<dbReference type="EMBL" id="CACRTK010000023">
    <property type="protein sequence ID" value="VYT60389.1"/>
    <property type="molecule type" value="Genomic_DNA"/>
</dbReference>
<evidence type="ECO:0000256" key="1">
    <source>
        <dbReference type="ARBA" id="ARBA00005952"/>
    </source>
</evidence>
<keyword evidence="3 6" id="KW-0694">RNA-binding</keyword>
<dbReference type="Pfam" id="PF01029">
    <property type="entry name" value="NusB"/>
    <property type="match status" value="1"/>
</dbReference>
<sequence>MTRMMQRQKADRMTNKMESRHAIREAAFRALFALATNPEADKNAVYAEVLPKDTEVPSYLTALVEGVLANQAALDAALTPQLKKGWTLSRLTKPDLIILRLGLYEIRYEEAMPEAAAINEAINLAKRYSDEQSAKFVNGILANFIEAAPKA</sequence>
<evidence type="ECO:0000256" key="4">
    <source>
        <dbReference type="ARBA" id="ARBA00023015"/>
    </source>
</evidence>
<keyword evidence="5 6" id="KW-0804">Transcription</keyword>
<reference evidence="8" key="1">
    <citation type="submission" date="2019-11" db="EMBL/GenBank/DDBJ databases">
        <authorList>
            <person name="Feng L."/>
        </authorList>
    </citation>
    <scope>NUCLEOTIDE SEQUENCE</scope>
    <source>
        <strain evidence="8">LrhamnosusLFYP97</strain>
    </source>
</reference>
<feature type="domain" description="NusB/RsmB/TIM44" evidence="7">
    <location>
        <begin position="22"/>
        <end position="145"/>
    </location>
</feature>
<dbReference type="GO" id="GO:0003723">
    <property type="term" value="F:RNA binding"/>
    <property type="evidence" value="ECO:0007669"/>
    <property type="project" value="UniProtKB-UniRule"/>
</dbReference>
<dbReference type="HAMAP" id="MF_00073">
    <property type="entry name" value="NusB"/>
    <property type="match status" value="1"/>
</dbReference>
<evidence type="ECO:0000256" key="3">
    <source>
        <dbReference type="ARBA" id="ARBA00022884"/>
    </source>
</evidence>
<dbReference type="InterPro" id="IPR011605">
    <property type="entry name" value="NusB_fam"/>
</dbReference>
<dbReference type="PANTHER" id="PTHR11078">
    <property type="entry name" value="N UTILIZATION SUBSTANCE PROTEIN B-RELATED"/>
    <property type="match status" value="1"/>
</dbReference>
<comment type="function">
    <text evidence="6">Involved in transcription antitermination. Required for transcription of ribosomal RNA (rRNA) genes. Binds specifically to the boxA antiterminator sequence of the ribosomal RNA (rrn) operons.</text>
</comment>
<gene>
    <name evidence="6" type="primary">nusB</name>
    <name evidence="8" type="ORF">LRLFYP97_00080</name>
</gene>
<comment type="similarity">
    <text evidence="1 6">Belongs to the NusB family.</text>
</comment>
<evidence type="ECO:0000256" key="6">
    <source>
        <dbReference type="HAMAP-Rule" id="MF_00073"/>
    </source>
</evidence>
<dbReference type="NCBIfam" id="TIGR01951">
    <property type="entry name" value="nusB"/>
    <property type="match status" value="1"/>
</dbReference>
<dbReference type="InterPro" id="IPR006027">
    <property type="entry name" value="NusB_RsmB_TIM44"/>
</dbReference>
<evidence type="ECO:0000259" key="7">
    <source>
        <dbReference type="Pfam" id="PF01029"/>
    </source>
</evidence>
<keyword evidence="4 6" id="KW-0805">Transcription regulation</keyword>
<dbReference type="GO" id="GO:0031564">
    <property type="term" value="P:transcription antitermination"/>
    <property type="evidence" value="ECO:0007669"/>
    <property type="project" value="UniProtKB-KW"/>
</dbReference>
<organism evidence="8">
    <name type="scientific">Lacticaseibacillus rhamnosus</name>
    <name type="common">Lactobacillus rhamnosus</name>
    <dbReference type="NCBI Taxonomy" id="47715"/>
    <lineage>
        <taxon>Bacteria</taxon>
        <taxon>Bacillati</taxon>
        <taxon>Bacillota</taxon>
        <taxon>Bacilli</taxon>
        <taxon>Lactobacillales</taxon>
        <taxon>Lactobacillaceae</taxon>
        <taxon>Lacticaseibacillus</taxon>
    </lineage>
</organism>
<evidence type="ECO:0000256" key="5">
    <source>
        <dbReference type="ARBA" id="ARBA00023163"/>
    </source>
</evidence>
<proteinExistence type="inferred from homology"/>